<feature type="compositionally biased region" description="Low complexity" evidence="2">
    <location>
        <begin position="188"/>
        <end position="205"/>
    </location>
</feature>
<dbReference type="InterPro" id="IPR006329">
    <property type="entry name" value="AMPD"/>
</dbReference>
<organism evidence="3 4">
    <name type="scientific">Tetraparma gracilis</name>
    <dbReference type="NCBI Taxonomy" id="2962635"/>
    <lineage>
        <taxon>Eukaryota</taxon>
        <taxon>Sar</taxon>
        <taxon>Stramenopiles</taxon>
        <taxon>Ochrophyta</taxon>
        <taxon>Bolidophyceae</taxon>
        <taxon>Parmales</taxon>
        <taxon>Triparmaceae</taxon>
        <taxon>Tetraparma</taxon>
    </lineage>
</organism>
<evidence type="ECO:0000256" key="1">
    <source>
        <dbReference type="ARBA" id="ARBA00006676"/>
    </source>
</evidence>
<gene>
    <name evidence="3" type="ORF">TeGR_g10379</name>
</gene>
<protein>
    <submittedName>
        <fullName evidence="3">Uncharacterized protein</fullName>
    </submittedName>
</protein>
<dbReference type="PANTHER" id="PTHR11359">
    <property type="entry name" value="AMP DEAMINASE"/>
    <property type="match status" value="1"/>
</dbReference>
<feature type="compositionally biased region" description="Low complexity" evidence="2">
    <location>
        <begin position="36"/>
        <end position="67"/>
    </location>
</feature>
<reference evidence="3 4" key="1">
    <citation type="journal article" date="2023" name="Commun. Biol.">
        <title>Genome analysis of Parmales, the sister group of diatoms, reveals the evolutionary specialization of diatoms from phago-mixotrophs to photoautotrophs.</title>
        <authorList>
            <person name="Ban H."/>
            <person name="Sato S."/>
            <person name="Yoshikawa S."/>
            <person name="Yamada K."/>
            <person name="Nakamura Y."/>
            <person name="Ichinomiya M."/>
            <person name="Sato N."/>
            <person name="Blanc-Mathieu R."/>
            <person name="Endo H."/>
            <person name="Kuwata A."/>
            <person name="Ogata H."/>
        </authorList>
    </citation>
    <scope>NUCLEOTIDE SEQUENCE [LARGE SCALE GENOMIC DNA]</scope>
</reference>
<dbReference type="PANTHER" id="PTHR11359:SF0">
    <property type="entry name" value="AMP DEAMINASE"/>
    <property type="match status" value="1"/>
</dbReference>
<sequence>MSDVPPAMTQLHTSTKSLERSRSLSAMASEHPQHPLSPSRASQASSKASPSAAAPPAADRYLGSCRPCAPPAAPPASASPGSSKPRPSPAKLPSKPHHMLRDLSEKPLPSAGGEPAELSFTRSLMFHGHGTVTDENVAACAMLQEARAFRKHYCGGKGIEGGALGEAGAEGRMPDRYEMKGGVLSLFSSSSVPPPTASSSSSSSSPAPPPASLVSVPTIFEFMSDYNRLVAICNDGATRSFSFTRLQLLSSAFKTHVIANGHVENEAQSRLLGTDFFRTPKVDNHIHLAAAASAKTFVDFVAHKLATEADTVVLEEGDTLGEVFAKAGLDADHLTIDAFNVLADYSVYQRFDNFNSKYSPFKLAQMRRIFLKVDNAIKGRYFAELTKRVLSRHEASKGHESLTEMRLSV</sequence>
<comment type="caution">
    <text evidence="3">The sequence shown here is derived from an EMBL/GenBank/DDBJ whole genome shotgun (WGS) entry which is preliminary data.</text>
</comment>
<keyword evidence="4" id="KW-1185">Reference proteome</keyword>
<dbReference type="Pfam" id="PF19326">
    <property type="entry name" value="AMP_deaminase"/>
    <property type="match status" value="1"/>
</dbReference>
<dbReference type="Proteomes" id="UP001165060">
    <property type="component" value="Unassembled WGS sequence"/>
</dbReference>
<dbReference type="Gene3D" id="3.20.20.140">
    <property type="entry name" value="Metal-dependent hydrolases"/>
    <property type="match status" value="1"/>
</dbReference>
<evidence type="ECO:0000313" key="4">
    <source>
        <dbReference type="Proteomes" id="UP001165060"/>
    </source>
</evidence>
<feature type="region of interest" description="Disordered" evidence="2">
    <location>
        <begin position="1"/>
        <end position="116"/>
    </location>
</feature>
<dbReference type="SUPFAM" id="SSF51556">
    <property type="entry name" value="Metallo-dependent hydrolases"/>
    <property type="match status" value="1"/>
</dbReference>
<proteinExistence type="inferred from homology"/>
<name>A0ABQ6MI18_9STRA</name>
<comment type="similarity">
    <text evidence="1">Belongs to the metallo-dependent hydrolases superfamily. Adenosine and AMP deaminases family.</text>
</comment>
<accession>A0ABQ6MI18</accession>
<evidence type="ECO:0000256" key="2">
    <source>
        <dbReference type="SAM" id="MobiDB-lite"/>
    </source>
</evidence>
<evidence type="ECO:0000313" key="3">
    <source>
        <dbReference type="EMBL" id="GMI26708.1"/>
    </source>
</evidence>
<feature type="region of interest" description="Disordered" evidence="2">
    <location>
        <begin position="188"/>
        <end position="209"/>
    </location>
</feature>
<feature type="compositionally biased region" description="Low complexity" evidence="2">
    <location>
        <begin position="75"/>
        <end position="91"/>
    </location>
</feature>
<feature type="non-terminal residue" evidence="3">
    <location>
        <position position="409"/>
    </location>
</feature>
<dbReference type="EMBL" id="BRYB01001478">
    <property type="protein sequence ID" value="GMI26708.1"/>
    <property type="molecule type" value="Genomic_DNA"/>
</dbReference>
<dbReference type="InterPro" id="IPR032466">
    <property type="entry name" value="Metal_Hydrolase"/>
</dbReference>